<dbReference type="Proteomes" id="UP001162992">
    <property type="component" value="Chromosome 18"/>
</dbReference>
<dbReference type="EMBL" id="CM055109">
    <property type="protein sequence ID" value="KAJ7523443.1"/>
    <property type="molecule type" value="Genomic_DNA"/>
</dbReference>
<reference evidence="2" key="1">
    <citation type="journal article" date="2024" name="Proc. Natl. Acad. Sci. U.S.A.">
        <title>Extraordinary preservation of gene collinearity over three hundred million years revealed in homosporous lycophytes.</title>
        <authorList>
            <person name="Li C."/>
            <person name="Wickell D."/>
            <person name="Kuo L.Y."/>
            <person name="Chen X."/>
            <person name="Nie B."/>
            <person name="Liao X."/>
            <person name="Peng D."/>
            <person name="Ji J."/>
            <person name="Jenkins J."/>
            <person name="Williams M."/>
            <person name="Shu S."/>
            <person name="Plott C."/>
            <person name="Barry K."/>
            <person name="Rajasekar S."/>
            <person name="Grimwood J."/>
            <person name="Han X."/>
            <person name="Sun S."/>
            <person name="Hou Z."/>
            <person name="He W."/>
            <person name="Dai G."/>
            <person name="Sun C."/>
            <person name="Schmutz J."/>
            <person name="Leebens-Mack J.H."/>
            <person name="Li F.W."/>
            <person name="Wang L."/>
        </authorList>
    </citation>
    <scope>NUCLEOTIDE SEQUENCE [LARGE SCALE GENOMIC DNA]</scope>
    <source>
        <strain evidence="2">cv. PW_Plant_1</strain>
    </source>
</reference>
<name>A0ACC2B0Y9_DIPCM</name>
<sequence length="334" mass="37649">MAAWSMAFLLQGSARSMVGCKLSSTFLPRLPFRFSSSKPGHLLPNTNARVSRRGYAIMKMTSSMKARERMRQMIQQRDSTPSPPGPNGIPTNMHVGISNIVSNGLPTHPNSPKPAYVLVASATGNPHSLGDCPFSQRILMTLEEKNLPYEGRFIDVENKPSWFLDLSAEGNIPLMYIDEKWIADTDIILELVEQKVSIPTFRTPSEKASIGLKIFPMFVKFLKSKDPSDGSEQALIQELQDLNEHLKIEDAAYKNPFVNGRFLSMIDTNLAPKLYHMGVALKHFKQWELPSELKYVDAYMTKLFTRPSFTKTKPSEDLVIRGWERNLARTALSQ</sequence>
<organism evidence="1 2">
    <name type="scientific">Diphasiastrum complanatum</name>
    <name type="common">Issler's clubmoss</name>
    <name type="synonym">Lycopodium complanatum</name>
    <dbReference type="NCBI Taxonomy" id="34168"/>
    <lineage>
        <taxon>Eukaryota</taxon>
        <taxon>Viridiplantae</taxon>
        <taxon>Streptophyta</taxon>
        <taxon>Embryophyta</taxon>
        <taxon>Tracheophyta</taxon>
        <taxon>Lycopodiopsida</taxon>
        <taxon>Lycopodiales</taxon>
        <taxon>Lycopodiaceae</taxon>
        <taxon>Lycopodioideae</taxon>
        <taxon>Diphasiastrum</taxon>
    </lineage>
</organism>
<evidence type="ECO:0000313" key="2">
    <source>
        <dbReference type="Proteomes" id="UP001162992"/>
    </source>
</evidence>
<keyword evidence="2" id="KW-1185">Reference proteome</keyword>
<protein>
    <submittedName>
        <fullName evidence="1">Uncharacterized protein</fullName>
    </submittedName>
</protein>
<accession>A0ACC2B0Y9</accession>
<gene>
    <name evidence="1" type="ORF">O6H91_18G050700</name>
</gene>
<proteinExistence type="predicted"/>
<comment type="caution">
    <text evidence="1">The sequence shown here is derived from an EMBL/GenBank/DDBJ whole genome shotgun (WGS) entry which is preliminary data.</text>
</comment>
<evidence type="ECO:0000313" key="1">
    <source>
        <dbReference type="EMBL" id="KAJ7523443.1"/>
    </source>
</evidence>